<keyword evidence="6" id="KW-0010">Activator</keyword>
<dbReference type="FunFam" id="1.10.10.10:FF:000073">
    <property type="entry name" value="E2F transcription factor 8"/>
    <property type="match status" value="1"/>
</dbReference>
<dbReference type="Ensembl" id="ENSSSCT00015103410.1">
    <property type="protein sequence ID" value="ENSSSCP00015043091.1"/>
    <property type="gene ID" value="ENSSSCG00015076583.1"/>
</dbReference>
<keyword evidence="3" id="KW-0678">Repressor</keyword>
<keyword evidence="8 11" id="KW-0539">Nucleus</keyword>
<dbReference type="FunFam" id="1.10.10.10:FF:000100">
    <property type="entry name" value="E2F transcription factor 8"/>
    <property type="match status" value="1"/>
</dbReference>
<feature type="compositionally biased region" description="Polar residues" evidence="12">
    <location>
        <begin position="413"/>
        <end position="432"/>
    </location>
</feature>
<dbReference type="SUPFAM" id="SSF46785">
    <property type="entry name" value="Winged helix' DNA-binding domain"/>
    <property type="match status" value="2"/>
</dbReference>
<dbReference type="InterPro" id="IPR003316">
    <property type="entry name" value="E2F_WHTH_DNA-bd_dom"/>
</dbReference>
<dbReference type="GO" id="GO:0010604">
    <property type="term" value="P:positive regulation of macromolecule metabolic process"/>
    <property type="evidence" value="ECO:0007669"/>
    <property type="project" value="UniProtKB-ARBA"/>
</dbReference>
<dbReference type="InterPro" id="IPR036390">
    <property type="entry name" value="WH_DNA-bd_sf"/>
</dbReference>
<keyword evidence="4 11" id="KW-0805">Transcription regulation</keyword>
<evidence type="ECO:0000256" key="4">
    <source>
        <dbReference type="ARBA" id="ARBA00023015"/>
    </source>
</evidence>
<gene>
    <name evidence="14" type="primary">E2F8</name>
</gene>
<evidence type="ECO:0000256" key="11">
    <source>
        <dbReference type="RuleBase" id="RU003796"/>
    </source>
</evidence>
<evidence type="ECO:0000256" key="8">
    <source>
        <dbReference type="ARBA" id="ARBA00023242"/>
    </source>
</evidence>
<dbReference type="GO" id="GO:0000978">
    <property type="term" value="F:RNA polymerase II cis-regulatory region sequence-specific DNA binding"/>
    <property type="evidence" value="ECO:0007669"/>
    <property type="project" value="InterPro"/>
</dbReference>
<dbReference type="GO" id="GO:0045935">
    <property type="term" value="P:positive regulation of nucleobase-containing compound metabolic process"/>
    <property type="evidence" value="ECO:0007669"/>
    <property type="project" value="UniProtKB-ARBA"/>
</dbReference>
<sequence length="791" mass="86244">MENEKENLFFEPHKRGLMKTPLKESTTANIVLAEIQPDLGPLTTPTKPKEISQGEPWTPTANLKMLISAVSPEIRNRDQKRGLFDNRNGLREAKDCLHEHLSGDEYEKSQPSRKEKSLGLLCHKFLARYPNYPNPAVNNDICLDEVAEELNVERRRIYDIVNVLESLHMVSRLAKNRYTWHGRHNLNQTLGTLKSVGEENKYAEQIMMIKKKEYEQEFDFSKSCSIEDPITKSNTSQNGHPDMCFVELPGVEFRAASVNSRKDKSLRVMSQKFVMLFLVSTPQIVSLEIAAKILIGEDHVEDLDKSKFKTKIRRLYDIANVLSSLDLIKKVHVTEERGRKPAFKWTGPEISPNPSGLSPVLPFTPSDLEVRRPSKENCAKNLFSTHGKPNFTRHPSLIKLVKSIESDRRKINSAPSSPIKTNKAESSQNSAPFPSKMAQLAAICKMQLEEQSSEPRKKVKVQLARSGHCKPVASLDTPANAELEMTAPSLIQPLGVLPLIPSPLSSAVPVILPQAPSGPSYAIYLQPAQAQSVTSPQGPRPSVCPTPSSKAAGSKDSTDATTENAASDVTKCSASTRPERQGPKNRDREPAGERGSKRASLLEDAGSKKKFKEDLKGLENVSALMVSPTSVAAVPVGNSPVLTSSHPVPVQNPSSAIVNFTLQHLGLISPSVPVSASPGPGTVPVSPRIEAVSVPPENAGAQQGRATKYDTPIPGQNQTNGQSVAVMGAQQPVPVTPKGSQLVAESFFRTPGGPTKPTGSAYVDFDGADKTSIASLFVPQRKLEVSTEDVP</sequence>
<keyword evidence="7 11" id="KW-0804">Transcription</keyword>
<dbReference type="Pfam" id="PF02319">
    <property type="entry name" value="WHD_E2F_TDP"/>
    <property type="match status" value="2"/>
</dbReference>
<dbReference type="GO" id="GO:0006357">
    <property type="term" value="P:regulation of transcription by RNA polymerase II"/>
    <property type="evidence" value="ECO:0007669"/>
    <property type="project" value="InterPro"/>
</dbReference>
<evidence type="ECO:0000256" key="1">
    <source>
        <dbReference type="ARBA" id="ARBA00004123"/>
    </source>
</evidence>
<feature type="domain" description="E2F/DP family winged-helix DNA-binding" evidence="13">
    <location>
        <begin position="113"/>
        <end position="182"/>
    </location>
</feature>
<dbReference type="InterPro" id="IPR036388">
    <property type="entry name" value="WH-like_DNA-bd_sf"/>
</dbReference>
<feature type="region of interest" description="Disordered" evidence="12">
    <location>
        <begin position="532"/>
        <end position="605"/>
    </location>
</feature>
<feature type="compositionally biased region" description="Basic and acidic residues" evidence="12">
    <location>
        <begin position="577"/>
        <end position="596"/>
    </location>
</feature>
<reference evidence="14" key="1">
    <citation type="submission" date="2025-08" db="UniProtKB">
        <authorList>
            <consortium name="Ensembl"/>
        </authorList>
    </citation>
    <scope>IDENTIFICATION</scope>
</reference>
<dbReference type="Proteomes" id="UP000694726">
    <property type="component" value="Unplaced"/>
</dbReference>
<evidence type="ECO:0000256" key="12">
    <source>
        <dbReference type="SAM" id="MobiDB-lite"/>
    </source>
</evidence>
<comment type="similarity">
    <text evidence="2 11">Belongs to the E2F/DP family.</text>
</comment>
<evidence type="ECO:0000313" key="15">
    <source>
        <dbReference type="Proteomes" id="UP000694726"/>
    </source>
</evidence>
<keyword evidence="5 11" id="KW-0238">DNA-binding</keyword>
<dbReference type="InterPro" id="IPR015633">
    <property type="entry name" value="E2F"/>
</dbReference>
<dbReference type="GO" id="GO:0005667">
    <property type="term" value="C:transcription regulator complex"/>
    <property type="evidence" value="ECO:0007669"/>
    <property type="project" value="InterPro"/>
</dbReference>
<dbReference type="AlphaFoldDB" id="A0A8D0Q3E0"/>
<feature type="compositionally biased region" description="Polar residues" evidence="12">
    <location>
        <begin position="559"/>
        <end position="576"/>
    </location>
</feature>
<dbReference type="SMART" id="SM01372">
    <property type="entry name" value="E2F_TDP"/>
    <property type="match status" value="2"/>
</dbReference>
<feature type="region of interest" description="Disordered" evidence="12">
    <location>
        <begin position="408"/>
        <end position="432"/>
    </location>
</feature>
<evidence type="ECO:0000256" key="3">
    <source>
        <dbReference type="ARBA" id="ARBA00022491"/>
    </source>
</evidence>
<dbReference type="Gene3D" id="1.10.10.10">
    <property type="entry name" value="Winged helix-like DNA-binding domain superfamily/Winged helix DNA-binding domain"/>
    <property type="match status" value="2"/>
</dbReference>
<comment type="subcellular location">
    <subcellularLocation>
        <location evidence="1 11">Nucleus</location>
    </subcellularLocation>
</comment>
<evidence type="ECO:0000259" key="13">
    <source>
        <dbReference type="SMART" id="SM01372"/>
    </source>
</evidence>
<keyword evidence="9" id="KW-0131">Cell cycle</keyword>
<evidence type="ECO:0000256" key="6">
    <source>
        <dbReference type="ARBA" id="ARBA00023159"/>
    </source>
</evidence>
<dbReference type="GO" id="GO:0005634">
    <property type="term" value="C:nucleus"/>
    <property type="evidence" value="ECO:0007669"/>
    <property type="project" value="UniProtKB-SubCell"/>
</dbReference>
<organism evidence="14 15">
    <name type="scientific">Sus scrofa</name>
    <name type="common">Pig</name>
    <dbReference type="NCBI Taxonomy" id="9823"/>
    <lineage>
        <taxon>Eukaryota</taxon>
        <taxon>Metazoa</taxon>
        <taxon>Chordata</taxon>
        <taxon>Craniata</taxon>
        <taxon>Vertebrata</taxon>
        <taxon>Euteleostomi</taxon>
        <taxon>Mammalia</taxon>
        <taxon>Eutheria</taxon>
        <taxon>Laurasiatheria</taxon>
        <taxon>Artiodactyla</taxon>
        <taxon>Suina</taxon>
        <taxon>Suidae</taxon>
        <taxon>Sus</taxon>
    </lineage>
</organism>
<accession>A0A8D0Q3E0</accession>
<dbReference type="PANTHER" id="PTHR12081:SF40">
    <property type="entry name" value="TRANSCRIPTION FACTOR E2F8"/>
    <property type="match status" value="1"/>
</dbReference>
<name>A0A8D0Q3E0_PIG</name>
<evidence type="ECO:0000256" key="5">
    <source>
        <dbReference type="ARBA" id="ARBA00023125"/>
    </source>
</evidence>
<dbReference type="PANTHER" id="PTHR12081">
    <property type="entry name" value="TRANSCRIPTION FACTOR E2F"/>
    <property type="match status" value="1"/>
</dbReference>
<evidence type="ECO:0000256" key="10">
    <source>
        <dbReference type="ARBA" id="ARBA00039673"/>
    </source>
</evidence>
<dbReference type="GO" id="GO:0001217">
    <property type="term" value="F:DNA-binding transcription repressor activity"/>
    <property type="evidence" value="ECO:0007669"/>
    <property type="project" value="UniProtKB-ARBA"/>
</dbReference>
<evidence type="ECO:0000313" key="14">
    <source>
        <dbReference type="Ensembl" id="ENSSSCP00015043091.1"/>
    </source>
</evidence>
<evidence type="ECO:0000256" key="2">
    <source>
        <dbReference type="ARBA" id="ARBA00010940"/>
    </source>
</evidence>
<protein>
    <recommendedName>
        <fullName evidence="10">Transcription factor E2F8</fullName>
    </recommendedName>
</protein>
<feature type="domain" description="E2F/DP family winged-helix DNA-binding" evidence="13">
    <location>
        <begin position="261"/>
        <end position="347"/>
    </location>
</feature>
<evidence type="ECO:0000256" key="9">
    <source>
        <dbReference type="ARBA" id="ARBA00023306"/>
    </source>
</evidence>
<dbReference type="GO" id="GO:0002040">
    <property type="term" value="P:sprouting angiogenesis"/>
    <property type="evidence" value="ECO:0007669"/>
    <property type="project" value="UniProtKB-ARBA"/>
</dbReference>
<evidence type="ECO:0000256" key="7">
    <source>
        <dbReference type="ARBA" id="ARBA00023163"/>
    </source>
</evidence>
<proteinExistence type="inferred from homology"/>